<keyword evidence="8" id="KW-1185">Reference proteome</keyword>
<evidence type="ECO:0000256" key="4">
    <source>
        <dbReference type="ARBA" id="ARBA00022777"/>
    </source>
</evidence>
<dbReference type="PANTHER" id="PTHR24421">
    <property type="entry name" value="NITRATE/NITRITE SENSOR PROTEIN NARX-RELATED"/>
    <property type="match status" value="1"/>
</dbReference>
<feature type="compositionally biased region" description="Basic and acidic residues" evidence="6">
    <location>
        <begin position="12"/>
        <end position="24"/>
    </location>
</feature>
<keyword evidence="4" id="KW-0418">Kinase</keyword>
<comment type="catalytic activity">
    <reaction evidence="1">
        <text>ATP + protein L-histidine = ADP + protein N-phospho-L-histidine.</text>
        <dbReference type="EC" id="2.7.13.3"/>
    </reaction>
</comment>
<evidence type="ECO:0000256" key="3">
    <source>
        <dbReference type="ARBA" id="ARBA00022679"/>
    </source>
</evidence>
<name>A0ABP7GS57_9ACTN</name>
<dbReference type="EC" id="2.7.13.3" evidence="2"/>
<evidence type="ECO:0000256" key="5">
    <source>
        <dbReference type="ARBA" id="ARBA00023012"/>
    </source>
</evidence>
<organism evidence="7 8">
    <name type="scientific">Streptomyces coacervatus</name>
    <dbReference type="NCBI Taxonomy" id="647381"/>
    <lineage>
        <taxon>Bacteria</taxon>
        <taxon>Bacillati</taxon>
        <taxon>Actinomycetota</taxon>
        <taxon>Actinomycetes</taxon>
        <taxon>Kitasatosporales</taxon>
        <taxon>Streptomycetaceae</taxon>
        <taxon>Streptomyces</taxon>
    </lineage>
</organism>
<dbReference type="SUPFAM" id="SSF55874">
    <property type="entry name" value="ATPase domain of HSP90 chaperone/DNA topoisomerase II/histidine kinase"/>
    <property type="match status" value="1"/>
</dbReference>
<gene>
    <name evidence="7" type="ORF">GCM10022403_005030</name>
</gene>
<comment type="caution">
    <text evidence="7">The sequence shown here is derived from an EMBL/GenBank/DDBJ whole genome shotgun (WGS) entry which is preliminary data.</text>
</comment>
<keyword evidence="5" id="KW-0902">Two-component regulatory system</keyword>
<evidence type="ECO:0000256" key="6">
    <source>
        <dbReference type="SAM" id="MobiDB-lite"/>
    </source>
</evidence>
<dbReference type="InterPro" id="IPR050482">
    <property type="entry name" value="Sensor_HK_TwoCompSys"/>
</dbReference>
<dbReference type="PANTHER" id="PTHR24421:SF10">
    <property type="entry name" value="NITRATE_NITRITE SENSOR PROTEIN NARQ"/>
    <property type="match status" value="1"/>
</dbReference>
<dbReference type="EMBL" id="BAABDE010000002">
    <property type="protein sequence ID" value="GAA3772868.1"/>
    <property type="molecule type" value="Genomic_DNA"/>
</dbReference>
<reference evidence="8" key="1">
    <citation type="journal article" date="2019" name="Int. J. Syst. Evol. Microbiol.">
        <title>The Global Catalogue of Microorganisms (GCM) 10K type strain sequencing project: providing services to taxonomists for standard genome sequencing and annotation.</title>
        <authorList>
            <consortium name="The Broad Institute Genomics Platform"/>
            <consortium name="The Broad Institute Genome Sequencing Center for Infectious Disease"/>
            <person name="Wu L."/>
            <person name="Ma J."/>
        </authorList>
    </citation>
    <scope>NUCLEOTIDE SEQUENCE [LARGE SCALE GENOMIC DNA]</scope>
    <source>
        <strain evidence="8">JCM 17138</strain>
    </source>
</reference>
<evidence type="ECO:0000313" key="7">
    <source>
        <dbReference type="EMBL" id="GAA3772868.1"/>
    </source>
</evidence>
<dbReference type="InterPro" id="IPR036890">
    <property type="entry name" value="HATPase_C_sf"/>
</dbReference>
<dbReference type="Proteomes" id="UP001501009">
    <property type="component" value="Unassembled WGS sequence"/>
</dbReference>
<dbReference type="Gene3D" id="3.30.565.10">
    <property type="entry name" value="Histidine kinase-like ATPase, C-terminal domain"/>
    <property type="match status" value="1"/>
</dbReference>
<sequence>MQVTHEAVRVAVEDTGPSHDETAHRGTSGGGQGLVGMRERAALYGGHLDAGPNTRGGWTVRALLIATPPHTTTEQRPE</sequence>
<protein>
    <recommendedName>
        <fullName evidence="2">histidine kinase</fullName>
        <ecNumber evidence="2">2.7.13.3</ecNumber>
    </recommendedName>
</protein>
<evidence type="ECO:0000313" key="8">
    <source>
        <dbReference type="Proteomes" id="UP001501009"/>
    </source>
</evidence>
<feature type="region of interest" description="Disordered" evidence="6">
    <location>
        <begin position="12"/>
        <end position="34"/>
    </location>
</feature>
<evidence type="ECO:0000256" key="2">
    <source>
        <dbReference type="ARBA" id="ARBA00012438"/>
    </source>
</evidence>
<evidence type="ECO:0000256" key="1">
    <source>
        <dbReference type="ARBA" id="ARBA00000085"/>
    </source>
</evidence>
<keyword evidence="3" id="KW-0808">Transferase</keyword>
<proteinExistence type="predicted"/>
<accession>A0ABP7GS57</accession>